<feature type="chain" id="PRO_5016386949" evidence="1">
    <location>
        <begin position="21"/>
        <end position="193"/>
    </location>
</feature>
<organism evidence="2">
    <name type="scientific">Culicoides sonorensis</name>
    <name type="common">Biting midge</name>
    <dbReference type="NCBI Taxonomy" id="179676"/>
    <lineage>
        <taxon>Eukaryota</taxon>
        <taxon>Metazoa</taxon>
        <taxon>Ecdysozoa</taxon>
        <taxon>Arthropoda</taxon>
        <taxon>Hexapoda</taxon>
        <taxon>Insecta</taxon>
        <taxon>Pterygota</taxon>
        <taxon>Neoptera</taxon>
        <taxon>Endopterygota</taxon>
        <taxon>Diptera</taxon>
        <taxon>Nematocera</taxon>
        <taxon>Chironomoidea</taxon>
        <taxon>Ceratopogonidae</taxon>
        <taxon>Ceratopogoninae</taxon>
        <taxon>Culicoides</taxon>
        <taxon>Monoculicoides</taxon>
    </lineage>
</organism>
<sequence length="193" mass="22651">MKWSSPHFILICIFISNVLSEKQVNVKIKKIKCEHDPAIYNTSMLCKIKPTRNGDGNTTILFNFHEPANDFWAQMKFYYKFGTIYRPFMVDLDVNICEYFKNPFALPLFYQLMKKVLNEEFPNILHPCPYYGEVGVRHINLNKIVSRAVPQVVPKGYYKVVNRYHLSDNRTFLTLTVEVYVDAIDPMKSYDMG</sequence>
<feature type="signal peptide" evidence="1">
    <location>
        <begin position="1"/>
        <end position="20"/>
    </location>
</feature>
<gene>
    <name evidence="2" type="primary">CSON003302</name>
</gene>
<keyword evidence="1" id="KW-0732">Signal</keyword>
<dbReference type="EMBL" id="UFQT01001598">
    <property type="protein sequence ID" value="SSX31111.1"/>
    <property type="molecule type" value="Genomic_DNA"/>
</dbReference>
<dbReference type="VEuPathDB" id="VectorBase:CSON003302"/>
<name>A0A336MNF8_CULSO</name>
<dbReference type="Pfam" id="PF06477">
    <property type="entry name" value="DUF1091"/>
    <property type="match status" value="1"/>
</dbReference>
<accession>A0A336MNF8</accession>
<evidence type="ECO:0000313" key="2">
    <source>
        <dbReference type="EMBL" id="SSX31111.1"/>
    </source>
</evidence>
<dbReference type="AlphaFoldDB" id="A0A336MNF8"/>
<proteinExistence type="predicted"/>
<dbReference type="PANTHER" id="PTHR20898">
    <property type="entry name" value="DAEDALUS ON 3-RELATED-RELATED"/>
    <property type="match status" value="1"/>
</dbReference>
<dbReference type="InterPro" id="IPR010512">
    <property type="entry name" value="DUF1091"/>
</dbReference>
<reference evidence="2" key="1">
    <citation type="submission" date="2018-07" db="EMBL/GenBank/DDBJ databases">
        <authorList>
            <person name="Quirk P.G."/>
            <person name="Krulwich T.A."/>
        </authorList>
    </citation>
    <scope>NUCLEOTIDE SEQUENCE</scope>
</reference>
<evidence type="ECO:0000256" key="1">
    <source>
        <dbReference type="SAM" id="SignalP"/>
    </source>
</evidence>
<dbReference type="OMA" id="VEGCAYM"/>
<protein>
    <submittedName>
        <fullName evidence="2">CSON003302 protein</fullName>
    </submittedName>
</protein>